<sequence length="91" mass="10133">MFLKWMLLFSAFACLGYAQYACVWYRSAPICGTGNDCPTTYPNMMYHANSAGNAQYCPSSFGSKCWEGEKNLCCNANVNLQNINSYTCGSY</sequence>
<evidence type="ECO:0000313" key="3">
    <source>
        <dbReference type="WBParaSite" id="ACRNAN_scaffold10667.g31903.t1"/>
    </source>
</evidence>
<evidence type="ECO:0000256" key="1">
    <source>
        <dbReference type="SAM" id="SignalP"/>
    </source>
</evidence>
<dbReference type="AlphaFoldDB" id="A0A914CH98"/>
<accession>A0A914CH98</accession>
<organism evidence="2 3">
    <name type="scientific">Acrobeloides nanus</name>
    <dbReference type="NCBI Taxonomy" id="290746"/>
    <lineage>
        <taxon>Eukaryota</taxon>
        <taxon>Metazoa</taxon>
        <taxon>Ecdysozoa</taxon>
        <taxon>Nematoda</taxon>
        <taxon>Chromadorea</taxon>
        <taxon>Rhabditida</taxon>
        <taxon>Tylenchina</taxon>
        <taxon>Cephalobomorpha</taxon>
        <taxon>Cephaloboidea</taxon>
        <taxon>Cephalobidae</taxon>
        <taxon>Acrobeloides</taxon>
    </lineage>
</organism>
<name>A0A914CH98_9BILA</name>
<evidence type="ECO:0000313" key="2">
    <source>
        <dbReference type="Proteomes" id="UP000887540"/>
    </source>
</evidence>
<reference evidence="3" key="1">
    <citation type="submission" date="2022-11" db="UniProtKB">
        <authorList>
            <consortium name="WormBaseParasite"/>
        </authorList>
    </citation>
    <scope>IDENTIFICATION</scope>
</reference>
<feature type="signal peptide" evidence="1">
    <location>
        <begin position="1"/>
        <end position="18"/>
    </location>
</feature>
<keyword evidence="1" id="KW-0732">Signal</keyword>
<protein>
    <submittedName>
        <fullName evidence="3">Uncharacterized protein</fullName>
    </submittedName>
</protein>
<dbReference type="Proteomes" id="UP000887540">
    <property type="component" value="Unplaced"/>
</dbReference>
<feature type="chain" id="PRO_5037663586" evidence="1">
    <location>
        <begin position="19"/>
        <end position="91"/>
    </location>
</feature>
<keyword evidence="2" id="KW-1185">Reference proteome</keyword>
<proteinExistence type="predicted"/>
<dbReference type="WBParaSite" id="ACRNAN_scaffold10667.g31903.t1">
    <property type="protein sequence ID" value="ACRNAN_scaffold10667.g31903.t1"/>
    <property type="gene ID" value="ACRNAN_scaffold10667.g31903"/>
</dbReference>